<evidence type="ECO:0000313" key="2">
    <source>
        <dbReference type="Proteomes" id="UP000613113"/>
    </source>
</evidence>
<comment type="caution">
    <text evidence="1">The sequence shown here is derived from an EMBL/GenBank/DDBJ whole genome shotgun (WGS) entry which is preliminary data.</text>
</comment>
<accession>A0ABR6YPL7</accession>
<organism evidence="1 2">
    <name type="scientific">Undibacterium griseum</name>
    <dbReference type="NCBI Taxonomy" id="2762295"/>
    <lineage>
        <taxon>Bacteria</taxon>
        <taxon>Pseudomonadati</taxon>
        <taxon>Pseudomonadota</taxon>
        <taxon>Betaproteobacteria</taxon>
        <taxon>Burkholderiales</taxon>
        <taxon>Oxalobacteraceae</taxon>
        <taxon>Undibacterium</taxon>
    </lineage>
</organism>
<reference evidence="1 2" key="1">
    <citation type="submission" date="2020-08" db="EMBL/GenBank/DDBJ databases">
        <title>Novel species isolated from subtropical streams in China.</title>
        <authorList>
            <person name="Lu H."/>
        </authorList>
    </citation>
    <scope>NUCLEOTIDE SEQUENCE [LARGE SCALE GENOMIC DNA]</scope>
    <source>
        <strain evidence="1 2">FT31W</strain>
    </source>
</reference>
<sequence>MSILTEFDPDVHADGVPVPSPCVGICRMDQEKAWCSGCFRTIEEITRWSTAADQEKLRLWRLIRQRMF</sequence>
<gene>
    <name evidence="1" type="ORF">H8K27_11925</name>
</gene>
<keyword evidence="2" id="KW-1185">Reference proteome</keyword>
<name>A0ABR6YPL7_9BURK</name>
<dbReference type="PANTHER" id="PTHR35175">
    <property type="entry name" value="DUF1289 DOMAIN-CONTAINING PROTEIN"/>
    <property type="match status" value="1"/>
</dbReference>
<dbReference type="Proteomes" id="UP000613113">
    <property type="component" value="Unassembled WGS sequence"/>
</dbReference>
<evidence type="ECO:0000313" key="1">
    <source>
        <dbReference type="EMBL" id="MBC3885842.1"/>
    </source>
</evidence>
<dbReference type="Pfam" id="PF06945">
    <property type="entry name" value="DUF1289"/>
    <property type="match status" value="1"/>
</dbReference>
<proteinExistence type="predicted"/>
<protein>
    <submittedName>
        <fullName evidence="1">DUF1289 domain-containing protein</fullName>
    </submittedName>
</protein>
<dbReference type="RefSeq" id="WP_186863390.1">
    <property type="nucleotide sequence ID" value="NZ_JACOGC010000004.1"/>
</dbReference>
<dbReference type="PANTHER" id="PTHR35175:SF2">
    <property type="entry name" value="DUF1289 DOMAIN-CONTAINING PROTEIN"/>
    <property type="match status" value="1"/>
</dbReference>
<dbReference type="InterPro" id="IPR010710">
    <property type="entry name" value="DUF1289"/>
</dbReference>
<dbReference type="EMBL" id="JACOGC010000004">
    <property type="protein sequence ID" value="MBC3885842.1"/>
    <property type="molecule type" value="Genomic_DNA"/>
</dbReference>